<dbReference type="Proteomes" id="UP000051717">
    <property type="component" value="Unassembled WGS sequence"/>
</dbReference>
<dbReference type="PATRIC" id="fig|1703774.3.peg.1911"/>
<proteinExistence type="predicted"/>
<organism evidence="3 4">
    <name type="scientific">candidate division TA06 bacterium SM23_40</name>
    <dbReference type="NCBI Taxonomy" id="1703774"/>
    <lineage>
        <taxon>Bacteria</taxon>
        <taxon>Bacteria division TA06</taxon>
    </lineage>
</organism>
<dbReference type="InterPro" id="IPR029061">
    <property type="entry name" value="THDP-binding"/>
</dbReference>
<evidence type="ECO:0000256" key="1">
    <source>
        <dbReference type="ARBA" id="ARBA00023002"/>
    </source>
</evidence>
<dbReference type="EMBL" id="LJUI01000032">
    <property type="protein sequence ID" value="KPK69534.1"/>
    <property type="molecule type" value="Genomic_DNA"/>
</dbReference>
<keyword evidence="1" id="KW-0560">Oxidoreductase</keyword>
<dbReference type="CDD" id="cd03376">
    <property type="entry name" value="TPP_PFOR_porB_like"/>
    <property type="match status" value="1"/>
</dbReference>
<keyword evidence="3" id="KW-0670">Pyruvate</keyword>
<dbReference type="GO" id="GO:0016491">
    <property type="term" value="F:oxidoreductase activity"/>
    <property type="evidence" value="ECO:0007669"/>
    <property type="project" value="UniProtKB-KW"/>
</dbReference>
<comment type="caution">
    <text evidence="3">The sequence shown here is derived from an EMBL/GenBank/DDBJ whole genome shotgun (WGS) entry which is preliminary data.</text>
</comment>
<evidence type="ECO:0000313" key="4">
    <source>
        <dbReference type="Proteomes" id="UP000051717"/>
    </source>
</evidence>
<sequence>MANLKELATREELLTGGHRLCAGCAASIIVRQILLSSKYPLVVSSATGCLEVATTIYPYTAWKTAWIHSAFENVAATISGVEAAYTYQRRTGTLDQEFRFIAFAGDGGTYDIGIQALSGALERGHQFLYVCYDNQAYMNTGIQRSSATPAGAWTTTCPPGKQSRGKRQYRKNLTEVVAAHRIPYAAQASPSHWKDLVTKIEKALEVEGPAFMNIIAPCPRGWRHETDETIEIARLAVESRFWPLFEVEEGRWRLNYRPRRPIPVVDWLRRQGRFKHLFTEGCESMLDEIQARVDREWEDLVSRCAADKERAAGGESRTGEGGAEQ</sequence>
<evidence type="ECO:0000259" key="2">
    <source>
        <dbReference type="Pfam" id="PF02775"/>
    </source>
</evidence>
<feature type="domain" description="Thiamine pyrophosphate enzyme TPP-binding" evidence="2">
    <location>
        <begin position="47"/>
        <end position="214"/>
    </location>
</feature>
<dbReference type="InterPro" id="IPR011766">
    <property type="entry name" value="TPP_enzyme_TPP-bd"/>
</dbReference>
<accession>A0A0S8G9D4</accession>
<dbReference type="Gene3D" id="3.40.50.970">
    <property type="match status" value="2"/>
</dbReference>
<dbReference type="GO" id="GO:0030976">
    <property type="term" value="F:thiamine pyrophosphate binding"/>
    <property type="evidence" value="ECO:0007669"/>
    <property type="project" value="InterPro"/>
</dbReference>
<dbReference type="PANTHER" id="PTHR42897:SF2">
    <property type="entry name" value="PYRUVATE SYNTHASE SUBUNIT PORB"/>
    <property type="match status" value="1"/>
</dbReference>
<gene>
    <name evidence="3" type="ORF">AMJ82_05290</name>
</gene>
<dbReference type="PANTHER" id="PTHR42897">
    <property type="entry name" value="PYRUVATE SYNTHASE SUBUNIT PORB"/>
    <property type="match status" value="1"/>
</dbReference>
<reference evidence="3 4" key="1">
    <citation type="journal article" date="2015" name="Microbiome">
        <title>Genomic resolution of linkages in carbon, nitrogen, and sulfur cycling among widespread estuary sediment bacteria.</title>
        <authorList>
            <person name="Baker B.J."/>
            <person name="Lazar C.S."/>
            <person name="Teske A.P."/>
            <person name="Dick G.J."/>
        </authorList>
    </citation>
    <scope>NUCLEOTIDE SEQUENCE [LARGE SCALE GENOMIC DNA]</scope>
    <source>
        <strain evidence="3">SM23_40</strain>
    </source>
</reference>
<dbReference type="Pfam" id="PF02775">
    <property type="entry name" value="TPP_enzyme_C"/>
    <property type="match status" value="1"/>
</dbReference>
<evidence type="ECO:0000313" key="3">
    <source>
        <dbReference type="EMBL" id="KPK69534.1"/>
    </source>
</evidence>
<name>A0A0S8G9D4_UNCT6</name>
<dbReference type="AlphaFoldDB" id="A0A0S8G9D4"/>
<protein>
    <submittedName>
        <fullName evidence="3">Pyruvate ferredoxin oxidoreductase</fullName>
    </submittedName>
</protein>
<dbReference type="InterPro" id="IPR051479">
    <property type="entry name" value="PorB-like"/>
</dbReference>
<dbReference type="SUPFAM" id="SSF52518">
    <property type="entry name" value="Thiamin diphosphate-binding fold (THDP-binding)"/>
    <property type="match status" value="1"/>
</dbReference>